<evidence type="ECO:0000313" key="3">
    <source>
        <dbReference type="Proteomes" id="UP000272537"/>
    </source>
</evidence>
<dbReference type="GO" id="GO:0070819">
    <property type="term" value="F:menaquinone-dependent protoporphyrinogen oxidase activity"/>
    <property type="evidence" value="ECO:0007669"/>
    <property type="project" value="TreeGrafter"/>
</dbReference>
<name>A0AB37NGW6_LISMN</name>
<evidence type="ECO:0000259" key="1">
    <source>
        <dbReference type="Pfam" id="PF12724"/>
    </source>
</evidence>
<dbReference type="EMBL" id="QXLS01000005">
    <property type="protein sequence ID" value="RKA07091.1"/>
    <property type="molecule type" value="Genomic_DNA"/>
</dbReference>
<dbReference type="SUPFAM" id="SSF52218">
    <property type="entry name" value="Flavoproteins"/>
    <property type="match status" value="1"/>
</dbReference>
<dbReference type="InterPro" id="IPR026816">
    <property type="entry name" value="Flavodoxin_dom"/>
</dbReference>
<reference evidence="2 3" key="1">
    <citation type="journal article" date="2018" name="BMC Genomics">
        <title>Genes significantly associated with lineage II food isolates of Listeria monocytogenes.</title>
        <authorList>
            <person name="Pirone-Davies C."/>
            <person name="Chen Y."/>
            <person name="Pightling A."/>
            <person name="Ryan G."/>
            <person name="Wang Y."/>
            <person name="Yao K."/>
            <person name="Hoffmann M."/>
            <person name="Allard M.W."/>
        </authorList>
    </citation>
    <scope>NUCLEOTIDE SEQUENCE [LARGE SCALE GENOMIC DNA]</scope>
    <source>
        <strain evidence="2 3">PNUSAL000550</strain>
    </source>
</reference>
<feature type="domain" description="Flavodoxin" evidence="1">
    <location>
        <begin position="5"/>
        <end position="144"/>
    </location>
</feature>
<dbReference type="InterPro" id="IPR029039">
    <property type="entry name" value="Flavoprotein-like_sf"/>
</dbReference>
<dbReference type="Proteomes" id="UP000272537">
    <property type="component" value="Unassembled WGS sequence"/>
</dbReference>
<dbReference type="Pfam" id="PF12724">
    <property type="entry name" value="Flavodoxin_5"/>
    <property type="match status" value="1"/>
</dbReference>
<sequence length="175" mass="20165">MMNKMIIYSSQYGTSKKYATELSQKKAIPMYSVESIPESIVEADEIIYVGAIYMGKVLGFDKFSKNYKTLSSKLIVISAGMYDPTRKENTDNIELTVKENLQKTNFLLKDIFCLKGRLDTQQLRLKHKMLVNALYKSAKRKKESDLNDNERDIVRAYEDDSQIDLNKLDGILDRV</sequence>
<proteinExistence type="predicted"/>
<dbReference type="KEGG" id="lmok:CQ02_01830"/>
<dbReference type="KEGG" id="lmv:Y193_14130"/>
<dbReference type="PANTHER" id="PTHR38030">
    <property type="entry name" value="PROTOPORPHYRINOGEN IX DEHYDROGENASE [MENAQUINONE]"/>
    <property type="match status" value="1"/>
</dbReference>
<accession>A0AB37NGW6</accession>
<gene>
    <name evidence="2" type="ORF">DYZ80_02303</name>
</gene>
<comment type="caution">
    <text evidence="2">The sequence shown here is derived from an EMBL/GenBank/DDBJ whole genome shotgun (WGS) entry which is preliminary data.</text>
</comment>
<dbReference type="PANTHER" id="PTHR38030:SF2">
    <property type="entry name" value="PROTOPORPHYRINOGEN IX DEHYDROGENASE [QUINONE]"/>
    <property type="match status" value="1"/>
</dbReference>
<evidence type="ECO:0000313" key="2">
    <source>
        <dbReference type="EMBL" id="RKA07091.1"/>
    </source>
</evidence>
<dbReference type="GO" id="GO:0006783">
    <property type="term" value="P:heme biosynthetic process"/>
    <property type="evidence" value="ECO:0007669"/>
    <property type="project" value="TreeGrafter"/>
</dbReference>
<organism evidence="2 3">
    <name type="scientific">Listeria monocytogenes</name>
    <dbReference type="NCBI Taxonomy" id="1639"/>
    <lineage>
        <taxon>Bacteria</taxon>
        <taxon>Bacillati</taxon>
        <taxon>Bacillota</taxon>
        <taxon>Bacilli</taxon>
        <taxon>Bacillales</taxon>
        <taxon>Listeriaceae</taxon>
        <taxon>Listeria</taxon>
    </lineage>
</organism>
<protein>
    <recommendedName>
        <fullName evidence="1">Flavodoxin domain-containing protein</fullName>
    </recommendedName>
</protein>
<dbReference type="InterPro" id="IPR052200">
    <property type="entry name" value="Protoporphyrinogen_IX_DH"/>
</dbReference>
<dbReference type="GO" id="GO:0010181">
    <property type="term" value="F:FMN binding"/>
    <property type="evidence" value="ECO:0007669"/>
    <property type="project" value="TreeGrafter"/>
</dbReference>
<dbReference type="AlphaFoldDB" id="A0AB37NGW6"/>